<evidence type="ECO:0000256" key="3">
    <source>
        <dbReference type="ARBA" id="ARBA00022741"/>
    </source>
</evidence>
<dbReference type="Proteomes" id="UP001220478">
    <property type="component" value="Chromosome"/>
</dbReference>
<dbReference type="InterPro" id="IPR003439">
    <property type="entry name" value="ABC_transporter-like_ATP-bd"/>
</dbReference>
<keyword evidence="7" id="KW-1185">Reference proteome</keyword>
<dbReference type="InterPro" id="IPR017871">
    <property type="entry name" value="ABC_transporter-like_CS"/>
</dbReference>
<reference evidence="6 7" key="1">
    <citation type="submission" date="2023-02" db="EMBL/GenBank/DDBJ databases">
        <title>Novel Oscillospiraceae bacterial genomes.</title>
        <authorList>
            <person name="Srinivasan S."/>
            <person name="Austin M.N."/>
            <person name="Fiedler T.L."/>
            <person name="Strenk S.M."/>
            <person name="Agnew K.J."/>
            <person name="Nagana Gowda G.A."/>
            <person name="Raftery D."/>
            <person name="Beamer M.A."/>
            <person name="Achilles S.L."/>
            <person name="Wiesenfeld H.C."/>
            <person name="Fredricks D.N."/>
            <person name="Hillier S.L."/>
        </authorList>
    </citation>
    <scope>NUCLEOTIDE SEQUENCE [LARGE SCALE GENOMIC DNA]</scope>
    <source>
        <strain evidence="6 7">CHIC02 1186E3-8</strain>
    </source>
</reference>
<proteinExistence type="inferred from homology"/>
<protein>
    <submittedName>
        <fullName evidence="6">ABC transporter ATP-binding protein</fullName>
    </submittedName>
</protein>
<dbReference type="SUPFAM" id="SSF52540">
    <property type="entry name" value="P-loop containing nucleoside triphosphate hydrolases"/>
    <property type="match status" value="1"/>
</dbReference>
<gene>
    <name evidence="6" type="ORF">PYS61_02055</name>
</gene>
<sequence length="251" mass="27071">MEPPAGAAYTDTPAADLALQVRSLYRYYQTGTTVVRALDGVSFDVKVGEFCAIVGTSGSGKSTLLNQLAGLEPATAGIVRVFNRDIAALNERELVEFRLQNIGFIFQSFNLIKSLTALENVCLPLVFKGVNPSLRKKAATVLLQQLGLQNHAGHLPTQLSGGQQQRLGIARALIANPRIIYADEPTGNLDSKSAQETLKLLKKIAAAGNKTIIMVTHDEHLAQYADRIFKISDGKLVAVSRGTISDNVNKQ</sequence>
<dbReference type="EMBL" id="CP118868">
    <property type="protein sequence ID" value="WEG36204.1"/>
    <property type="molecule type" value="Genomic_DNA"/>
</dbReference>
<organism evidence="6 7">
    <name type="scientific">Amygdalobacter indicium</name>
    <dbReference type="NCBI Taxonomy" id="3029272"/>
    <lineage>
        <taxon>Bacteria</taxon>
        <taxon>Bacillati</taxon>
        <taxon>Bacillota</taxon>
        <taxon>Clostridia</taxon>
        <taxon>Eubacteriales</taxon>
        <taxon>Oscillospiraceae</taxon>
        <taxon>Amygdalobacter</taxon>
    </lineage>
</organism>
<dbReference type="Pfam" id="PF00005">
    <property type="entry name" value="ABC_tran"/>
    <property type="match status" value="1"/>
</dbReference>
<dbReference type="Gene3D" id="3.40.50.300">
    <property type="entry name" value="P-loop containing nucleotide triphosphate hydrolases"/>
    <property type="match status" value="1"/>
</dbReference>
<comment type="similarity">
    <text evidence="1">Belongs to the ABC transporter superfamily.</text>
</comment>
<dbReference type="InterPro" id="IPR017911">
    <property type="entry name" value="MacB-like_ATP-bd"/>
</dbReference>
<evidence type="ECO:0000256" key="1">
    <source>
        <dbReference type="ARBA" id="ARBA00005417"/>
    </source>
</evidence>
<accession>A0ABY8C9J8</accession>
<evidence type="ECO:0000313" key="6">
    <source>
        <dbReference type="EMBL" id="WEG36204.1"/>
    </source>
</evidence>
<dbReference type="PANTHER" id="PTHR42798">
    <property type="entry name" value="LIPOPROTEIN-RELEASING SYSTEM ATP-BINDING PROTEIN LOLD"/>
    <property type="match status" value="1"/>
</dbReference>
<dbReference type="PROSITE" id="PS50893">
    <property type="entry name" value="ABC_TRANSPORTER_2"/>
    <property type="match status" value="1"/>
</dbReference>
<dbReference type="CDD" id="cd03255">
    <property type="entry name" value="ABC_MJ0796_LolCDE_FtsE"/>
    <property type="match status" value="1"/>
</dbReference>
<dbReference type="GO" id="GO:0005524">
    <property type="term" value="F:ATP binding"/>
    <property type="evidence" value="ECO:0007669"/>
    <property type="project" value="UniProtKB-KW"/>
</dbReference>
<dbReference type="PANTHER" id="PTHR42798:SF6">
    <property type="entry name" value="CELL DIVISION ATP-BINDING PROTEIN FTSE"/>
    <property type="match status" value="1"/>
</dbReference>
<evidence type="ECO:0000259" key="5">
    <source>
        <dbReference type="PROSITE" id="PS50893"/>
    </source>
</evidence>
<dbReference type="InterPro" id="IPR003593">
    <property type="entry name" value="AAA+_ATPase"/>
</dbReference>
<evidence type="ECO:0000256" key="2">
    <source>
        <dbReference type="ARBA" id="ARBA00022448"/>
    </source>
</evidence>
<evidence type="ECO:0000256" key="4">
    <source>
        <dbReference type="ARBA" id="ARBA00022840"/>
    </source>
</evidence>
<keyword evidence="2" id="KW-0813">Transport</keyword>
<feature type="domain" description="ABC transporter" evidence="5">
    <location>
        <begin position="19"/>
        <end position="248"/>
    </location>
</feature>
<dbReference type="InterPro" id="IPR027417">
    <property type="entry name" value="P-loop_NTPase"/>
</dbReference>
<keyword evidence="3" id="KW-0547">Nucleotide-binding</keyword>
<name>A0ABY8C9J8_9FIRM</name>
<keyword evidence="4 6" id="KW-0067">ATP-binding</keyword>
<dbReference type="PROSITE" id="PS00211">
    <property type="entry name" value="ABC_TRANSPORTER_1"/>
    <property type="match status" value="1"/>
</dbReference>
<evidence type="ECO:0000313" key="7">
    <source>
        <dbReference type="Proteomes" id="UP001220478"/>
    </source>
</evidence>
<dbReference type="SMART" id="SM00382">
    <property type="entry name" value="AAA"/>
    <property type="match status" value="1"/>
</dbReference>